<sequence length="387" mass="41443">MSNHAGAWWCPDGVIGVLLAGTVTVGKGDSRRGAESSLVSEISSGADLAVEWAEDPDLDLGRDGDEAAFTRLVEPLRRELHAHCYRMLGSTHDADDALQDALLRAWRGLARFEGRSSLRSWLYTVATRTCLDIVRSRGRRALPVDLGPASDRAVIGDAPLAEVAWLGPYPDAGLGDGPADPGARYEQREAVELAFVAALQHLPGNQRAALLLFEVLGFSAAEIAAMMNTSTTSVNSALARARKVVAQKAPSATQQQTLRQIGDARVRKIVAGYSAALERGDADALVALLTEDVTWSMPPLAHWYRGLEAVTDFAVRVPLTGCGSWRNLPVSANGQPGLSCYLWDDDAGAHLGWSVNVLTLRGERIAEITSFLGADHFARFGLPASLP</sequence>
<dbReference type="InterPro" id="IPR037401">
    <property type="entry name" value="SnoaL-like"/>
</dbReference>
<evidence type="ECO:0000256" key="2">
    <source>
        <dbReference type="ARBA" id="ARBA00011344"/>
    </source>
</evidence>
<dbReference type="InterPro" id="IPR014305">
    <property type="entry name" value="RNA_pol_sigma-G_actinobac"/>
</dbReference>
<dbReference type="GO" id="GO:0006352">
    <property type="term" value="P:DNA-templated transcription initiation"/>
    <property type="evidence" value="ECO:0007669"/>
    <property type="project" value="InterPro"/>
</dbReference>
<dbReference type="SUPFAM" id="SSF54427">
    <property type="entry name" value="NTF2-like"/>
    <property type="match status" value="1"/>
</dbReference>
<feature type="domain" description="RNA polymerase sigma-70 region 2" evidence="6">
    <location>
        <begin position="72"/>
        <end position="140"/>
    </location>
</feature>
<feature type="domain" description="RNA polymerase sigma factor 70 region 4 type 2" evidence="7">
    <location>
        <begin position="194"/>
        <end position="243"/>
    </location>
</feature>
<accession>A0A243R6D6</accession>
<dbReference type="InterPro" id="IPR036388">
    <property type="entry name" value="WH-like_DNA-bd_sf"/>
</dbReference>
<dbReference type="InterPro" id="IPR032710">
    <property type="entry name" value="NTF2-like_dom_sf"/>
</dbReference>
<dbReference type="PANTHER" id="PTHR43133">
    <property type="entry name" value="RNA POLYMERASE ECF-TYPE SIGMA FACTO"/>
    <property type="match status" value="1"/>
</dbReference>
<dbReference type="InterPro" id="IPR039425">
    <property type="entry name" value="RNA_pol_sigma-70-like"/>
</dbReference>
<keyword evidence="5" id="KW-0804">Transcription</keyword>
<dbReference type="GO" id="GO:0016987">
    <property type="term" value="F:sigma factor activity"/>
    <property type="evidence" value="ECO:0007669"/>
    <property type="project" value="UniProtKB-KW"/>
</dbReference>
<keyword evidence="10" id="KW-1185">Reference proteome</keyword>
<organism evidence="9 10">
    <name type="scientific">Streptosporangium minutum</name>
    <dbReference type="NCBI Taxonomy" id="569862"/>
    <lineage>
        <taxon>Bacteria</taxon>
        <taxon>Bacillati</taxon>
        <taxon>Actinomycetota</taxon>
        <taxon>Actinomycetes</taxon>
        <taxon>Streptosporangiales</taxon>
        <taxon>Streptosporangiaceae</taxon>
        <taxon>Streptosporangium</taxon>
    </lineage>
</organism>
<comment type="subunit">
    <text evidence="2">Interacts transiently with the RNA polymerase catalytic core formed by RpoA, RpoB, RpoC and RpoZ (2 alpha, 1 beta, 1 beta' and 1 omega subunit) to form the RNA polymerase holoenzyme that can initiate transcription.</text>
</comment>
<evidence type="ECO:0000313" key="10">
    <source>
        <dbReference type="Proteomes" id="UP000194761"/>
    </source>
</evidence>
<dbReference type="NCBIfam" id="TIGR02937">
    <property type="entry name" value="sigma70-ECF"/>
    <property type="match status" value="1"/>
</dbReference>
<comment type="caution">
    <text evidence="9">The sequence shown here is derived from an EMBL/GenBank/DDBJ whole genome shotgun (WGS) entry which is preliminary data.</text>
</comment>
<keyword evidence="4" id="KW-0731">Sigma factor</keyword>
<dbReference type="CDD" id="cd06171">
    <property type="entry name" value="Sigma70_r4"/>
    <property type="match status" value="1"/>
</dbReference>
<dbReference type="InterPro" id="IPR013249">
    <property type="entry name" value="RNA_pol_sigma70_r4_t2"/>
</dbReference>
<feature type="domain" description="SnoaL-like" evidence="8">
    <location>
        <begin position="271"/>
        <end position="367"/>
    </location>
</feature>
<dbReference type="Gene3D" id="1.10.1740.10">
    <property type="match status" value="1"/>
</dbReference>
<dbReference type="Gene3D" id="3.10.450.50">
    <property type="match status" value="1"/>
</dbReference>
<evidence type="ECO:0000256" key="3">
    <source>
        <dbReference type="ARBA" id="ARBA00023015"/>
    </source>
</evidence>
<dbReference type="EMBL" id="NGFP01000260">
    <property type="protein sequence ID" value="OUC90110.1"/>
    <property type="molecule type" value="Genomic_DNA"/>
</dbReference>
<evidence type="ECO:0000256" key="4">
    <source>
        <dbReference type="ARBA" id="ARBA00023082"/>
    </source>
</evidence>
<dbReference type="NCBIfam" id="TIGR02960">
    <property type="entry name" value="SigX5"/>
    <property type="match status" value="1"/>
</dbReference>
<evidence type="ECO:0000259" key="8">
    <source>
        <dbReference type="Pfam" id="PF12680"/>
    </source>
</evidence>
<dbReference type="NCBIfam" id="NF006089">
    <property type="entry name" value="PRK08241.1"/>
    <property type="match status" value="1"/>
</dbReference>
<reference evidence="9 10" key="1">
    <citation type="submission" date="2017-05" db="EMBL/GenBank/DDBJ databases">
        <title>Biotechnological potential of actinobacteria isolated from South African environments.</title>
        <authorList>
            <person name="Le Roes-Hill M."/>
            <person name="Prins A."/>
            <person name="Durrell K.A."/>
        </authorList>
    </citation>
    <scope>NUCLEOTIDE SEQUENCE [LARGE SCALE GENOMIC DNA]</scope>
    <source>
        <strain evidence="9">M26</strain>
    </source>
</reference>
<dbReference type="Pfam" id="PF08281">
    <property type="entry name" value="Sigma70_r4_2"/>
    <property type="match status" value="1"/>
</dbReference>
<comment type="similarity">
    <text evidence="1">Belongs to the sigma-70 factor family. ECF subfamily.</text>
</comment>
<dbReference type="SUPFAM" id="SSF88659">
    <property type="entry name" value="Sigma3 and sigma4 domains of RNA polymerase sigma factors"/>
    <property type="match status" value="1"/>
</dbReference>
<dbReference type="Gene3D" id="1.10.10.10">
    <property type="entry name" value="Winged helix-like DNA-binding domain superfamily/Winged helix DNA-binding domain"/>
    <property type="match status" value="1"/>
</dbReference>
<proteinExistence type="inferred from homology"/>
<dbReference type="Pfam" id="PF04542">
    <property type="entry name" value="Sigma70_r2"/>
    <property type="match status" value="1"/>
</dbReference>
<dbReference type="AlphaFoldDB" id="A0A243R6D6"/>
<dbReference type="SUPFAM" id="SSF88946">
    <property type="entry name" value="Sigma2 domain of RNA polymerase sigma factors"/>
    <property type="match status" value="1"/>
</dbReference>
<evidence type="ECO:0000313" key="9">
    <source>
        <dbReference type="EMBL" id="OUC90110.1"/>
    </source>
</evidence>
<evidence type="ECO:0000256" key="1">
    <source>
        <dbReference type="ARBA" id="ARBA00010641"/>
    </source>
</evidence>
<dbReference type="InterPro" id="IPR007627">
    <property type="entry name" value="RNA_pol_sigma70_r2"/>
</dbReference>
<dbReference type="InterPro" id="IPR014284">
    <property type="entry name" value="RNA_pol_sigma-70_dom"/>
</dbReference>
<dbReference type="Proteomes" id="UP000194761">
    <property type="component" value="Unassembled WGS sequence"/>
</dbReference>
<evidence type="ECO:0000259" key="6">
    <source>
        <dbReference type="Pfam" id="PF04542"/>
    </source>
</evidence>
<name>A0A243R6D6_9ACTN</name>
<dbReference type="GO" id="GO:0003677">
    <property type="term" value="F:DNA binding"/>
    <property type="evidence" value="ECO:0007669"/>
    <property type="project" value="InterPro"/>
</dbReference>
<evidence type="ECO:0000256" key="5">
    <source>
        <dbReference type="ARBA" id="ARBA00023163"/>
    </source>
</evidence>
<dbReference type="InterPro" id="IPR013325">
    <property type="entry name" value="RNA_pol_sigma_r2"/>
</dbReference>
<protein>
    <submittedName>
        <fullName evidence="9">RNA polymerase subunit sigma-70</fullName>
    </submittedName>
</protein>
<dbReference type="PANTHER" id="PTHR43133:SF65">
    <property type="entry name" value="ECF RNA POLYMERASE SIGMA FACTOR SIGG"/>
    <property type="match status" value="1"/>
</dbReference>
<keyword evidence="3" id="KW-0805">Transcription regulation</keyword>
<dbReference type="InterPro" id="IPR013324">
    <property type="entry name" value="RNA_pol_sigma_r3/r4-like"/>
</dbReference>
<dbReference type="Pfam" id="PF12680">
    <property type="entry name" value="SnoaL_2"/>
    <property type="match status" value="1"/>
</dbReference>
<evidence type="ECO:0000259" key="7">
    <source>
        <dbReference type="Pfam" id="PF08281"/>
    </source>
</evidence>
<gene>
    <name evidence="9" type="ORF">CA984_36560</name>
</gene>